<dbReference type="Gene3D" id="1.10.10.60">
    <property type="entry name" value="Homeodomain-like"/>
    <property type="match status" value="1"/>
</dbReference>
<dbReference type="SUPFAM" id="SSF48498">
    <property type="entry name" value="Tetracyclin repressor-like, C-terminal domain"/>
    <property type="match status" value="1"/>
</dbReference>
<name>A0A0K1JQU1_9MICO</name>
<dbReference type="InterPro" id="IPR004111">
    <property type="entry name" value="Repressor_TetR_C"/>
</dbReference>
<dbReference type="Pfam" id="PF02909">
    <property type="entry name" value="TetR_C_1"/>
    <property type="match status" value="1"/>
</dbReference>
<dbReference type="AlphaFoldDB" id="A0A0K1JQU1"/>
<keyword evidence="2 4" id="KW-0238">DNA-binding</keyword>
<evidence type="ECO:0000313" key="6">
    <source>
        <dbReference type="EMBL" id="AKU19091.1"/>
    </source>
</evidence>
<dbReference type="InterPro" id="IPR009057">
    <property type="entry name" value="Homeodomain-like_sf"/>
</dbReference>
<evidence type="ECO:0000256" key="4">
    <source>
        <dbReference type="PROSITE-ProRule" id="PRU00335"/>
    </source>
</evidence>
<dbReference type="InterPro" id="IPR001647">
    <property type="entry name" value="HTH_TetR"/>
</dbReference>
<dbReference type="KEGG" id="lmoi:VV02_18725"/>
<proteinExistence type="predicted"/>
<dbReference type="EMBL" id="CP011112">
    <property type="protein sequence ID" value="AKU19091.1"/>
    <property type="molecule type" value="Genomic_DNA"/>
</dbReference>
<evidence type="ECO:0000256" key="3">
    <source>
        <dbReference type="ARBA" id="ARBA00023163"/>
    </source>
</evidence>
<evidence type="ECO:0000256" key="1">
    <source>
        <dbReference type="ARBA" id="ARBA00023015"/>
    </source>
</evidence>
<dbReference type="Proteomes" id="UP000066480">
    <property type="component" value="Chromosome"/>
</dbReference>
<dbReference type="GO" id="GO:0003700">
    <property type="term" value="F:DNA-binding transcription factor activity"/>
    <property type="evidence" value="ECO:0007669"/>
    <property type="project" value="TreeGrafter"/>
</dbReference>
<feature type="DNA-binding region" description="H-T-H motif" evidence="4">
    <location>
        <begin position="33"/>
        <end position="52"/>
    </location>
</feature>
<keyword evidence="3" id="KW-0804">Transcription</keyword>
<dbReference type="PANTHER" id="PTHR30055">
    <property type="entry name" value="HTH-TYPE TRANSCRIPTIONAL REGULATOR RUTR"/>
    <property type="match status" value="1"/>
</dbReference>
<evidence type="ECO:0000256" key="2">
    <source>
        <dbReference type="ARBA" id="ARBA00023125"/>
    </source>
</evidence>
<dbReference type="RefSeq" id="WP_169787717.1">
    <property type="nucleotide sequence ID" value="NZ_CP011112.1"/>
</dbReference>
<reference evidence="6 7" key="1">
    <citation type="submission" date="2015-03" db="EMBL/GenBank/DDBJ databases">
        <title>Luteipulveratus halotolerans sp. nov., a novel actinobacterium (Dermacoccaceae) from Sarawak, Malaysia.</title>
        <authorList>
            <person name="Juboi H."/>
            <person name="Basik A."/>
            <person name="Shamsul S.S."/>
            <person name="Arnold P."/>
            <person name="Schmitt E.K."/>
            <person name="Sanglier J.-J."/>
            <person name="Yeo T."/>
        </authorList>
    </citation>
    <scope>NUCLEOTIDE SEQUENCE [LARGE SCALE GENOMIC DNA]</scope>
    <source>
        <strain evidence="6 7">MN07-A0370</strain>
    </source>
</reference>
<dbReference type="PATRIC" id="fig|571913.6.peg.3793"/>
<keyword evidence="7" id="KW-1185">Reference proteome</keyword>
<dbReference type="Gene3D" id="1.10.357.10">
    <property type="entry name" value="Tetracycline Repressor, domain 2"/>
    <property type="match status" value="1"/>
</dbReference>
<dbReference type="GO" id="GO:0000976">
    <property type="term" value="F:transcription cis-regulatory region binding"/>
    <property type="evidence" value="ECO:0007669"/>
    <property type="project" value="TreeGrafter"/>
</dbReference>
<dbReference type="PROSITE" id="PS50977">
    <property type="entry name" value="HTH_TETR_2"/>
    <property type="match status" value="1"/>
</dbReference>
<dbReference type="InterPro" id="IPR036271">
    <property type="entry name" value="Tet_transcr_reg_TetR-rel_C_sf"/>
</dbReference>
<gene>
    <name evidence="6" type="ORF">VV02_18725</name>
</gene>
<accession>A0A0K1JQU1</accession>
<protein>
    <recommendedName>
        <fullName evidence="5">HTH tetR-type domain-containing protein</fullName>
    </recommendedName>
</protein>
<feature type="domain" description="HTH tetR-type" evidence="5">
    <location>
        <begin position="10"/>
        <end position="70"/>
    </location>
</feature>
<evidence type="ECO:0000313" key="7">
    <source>
        <dbReference type="Proteomes" id="UP000066480"/>
    </source>
</evidence>
<dbReference type="STRING" id="571913.VV02_18725"/>
<organism evidence="6 7">
    <name type="scientific">Luteipulveratus mongoliensis</name>
    <dbReference type="NCBI Taxonomy" id="571913"/>
    <lineage>
        <taxon>Bacteria</taxon>
        <taxon>Bacillati</taxon>
        <taxon>Actinomycetota</taxon>
        <taxon>Actinomycetes</taxon>
        <taxon>Micrococcales</taxon>
        <taxon>Dermacoccaceae</taxon>
        <taxon>Luteipulveratus</taxon>
    </lineage>
</organism>
<keyword evidence="1" id="KW-0805">Transcription regulation</keyword>
<dbReference type="InterPro" id="IPR050109">
    <property type="entry name" value="HTH-type_TetR-like_transc_reg"/>
</dbReference>
<sequence>MVTGQGRAVRLSPELIVDAAVRIAARAEPDGLTGRALGEELGVDRSAVWRHFADRDALLLAVGDRLMAMALERMPDGLGPREVLQELARSLVQVFEAHPYVGAAVASRTTRGPGEFAAMETMLAALAELGLDESNVARYQRMLADTVLAYAGMRAGCAALPHDVRDADEHAWAGTYATLSPERYPAIARHLPHLAAQDDEAVFQTLMEAFWLAVDATARSASRDADV</sequence>
<dbReference type="Pfam" id="PF00440">
    <property type="entry name" value="TetR_N"/>
    <property type="match status" value="1"/>
</dbReference>
<dbReference type="SUPFAM" id="SSF46689">
    <property type="entry name" value="Homeodomain-like"/>
    <property type="match status" value="1"/>
</dbReference>
<dbReference type="PANTHER" id="PTHR30055:SF151">
    <property type="entry name" value="TRANSCRIPTIONAL REGULATORY PROTEIN"/>
    <property type="match status" value="1"/>
</dbReference>
<dbReference type="GO" id="GO:0045892">
    <property type="term" value="P:negative regulation of DNA-templated transcription"/>
    <property type="evidence" value="ECO:0007669"/>
    <property type="project" value="InterPro"/>
</dbReference>
<evidence type="ECO:0000259" key="5">
    <source>
        <dbReference type="PROSITE" id="PS50977"/>
    </source>
</evidence>